<accession>A0ABP7HN95</accession>
<evidence type="ECO:0000256" key="1">
    <source>
        <dbReference type="SAM" id="MobiDB-lite"/>
    </source>
</evidence>
<keyword evidence="3" id="KW-1185">Reference proteome</keyword>
<comment type="caution">
    <text evidence="2">The sequence shown here is derived from an EMBL/GenBank/DDBJ whole genome shotgun (WGS) entry which is preliminary data.</text>
</comment>
<proteinExistence type="predicted"/>
<reference evidence="3" key="1">
    <citation type="journal article" date="2019" name="Int. J. Syst. Evol. Microbiol.">
        <title>The Global Catalogue of Microorganisms (GCM) 10K type strain sequencing project: providing services to taxonomists for standard genome sequencing and annotation.</title>
        <authorList>
            <consortium name="The Broad Institute Genomics Platform"/>
            <consortium name="The Broad Institute Genome Sequencing Center for Infectious Disease"/>
            <person name="Wu L."/>
            <person name="Ma J."/>
        </authorList>
    </citation>
    <scope>NUCLEOTIDE SEQUENCE [LARGE SCALE GENOMIC DNA]</scope>
    <source>
        <strain evidence="3">JCM 17138</strain>
    </source>
</reference>
<name>A0ABP7HN95_9ACTN</name>
<gene>
    <name evidence="2" type="ORF">GCM10022403_032950</name>
</gene>
<evidence type="ECO:0000313" key="3">
    <source>
        <dbReference type="Proteomes" id="UP001501009"/>
    </source>
</evidence>
<feature type="compositionally biased region" description="Basic and acidic residues" evidence="1">
    <location>
        <begin position="62"/>
        <end position="84"/>
    </location>
</feature>
<protein>
    <recommendedName>
        <fullName evidence="4">C2H2-type domain-containing protein</fullName>
    </recommendedName>
</protein>
<sequence>MSKRHYVMQPDHSYKCVSCRQEFITREELGSHYNLRGKCKHPIGMGLPLDIDVSHYRWTSNKPEKGSIRLSKAARDRADADHHQHYNGAPQSH</sequence>
<feature type="region of interest" description="Disordered" evidence="1">
    <location>
        <begin position="62"/>
        <end position="93"/>
    </location>
</feature>
<dbReference type="EMBL" id="BAABDE010000015">
    <property type="protein sequence ID" value="GAA3796526.1"/>
    <property type="molecule type" value="Genomic_DNA"/>
</dbReference>
<evidence type="ECO:0008006" key="4">
    <source>
        <dbReference type="Google" id="ProtNLM"/>
    </source>
</evidence>
<organism evidence="2 3">
    <name type="scientific">Streptomyces coacervatus</name>
    <dbReference type="NCBI Taxonomy" id="647381"/>
    <lineage>
        <taxon>Bacteria</taxon>
        <taxon>Bacillati</taxon>
        <taxon>Actinomycetota</taxon>
        <taxon>Actinomycetes</taxon>
        <taxon>Kitasatosporales</taxon>
        <taxon>Streptomycetaceae</taxon>
        <taxon>Streptomyces</taxon>
    </lineage>
</organism>
<dbReference type="Proteomes" id="UP001501009">
    <property type="component" value="Unassembled WGS sequence"/>
</dbReference>
<evidence type="ECO:0000313" key="2">
    <source>
        <dbReference type="EMBL" id="GAA3796526.1"/>
    </source>
</evidence>